<dbReference type="Proteomes" id="UP000191004">
    <property type="component" value="Unassembled WGS sequence"/>
</dbReference>
<reference evidence="2 3" key="1">
    <citation type="submission" date="2016-04" db="EMBL/GenBank/DDBJ databases">
        <title>Multiple horizontal gene transfer events from other fungi enriched the ability of the initially mycotrophic fungus Trichoderma (Ascomycota) to feed on dead plant biomass.</title>
        <authorList>
            <person name="Atanasova L."/>
            <person name="Chenthamara K."/>
            <person name="Zhang J."/>
            <person name="Grujic M."/>
            <person name="Henrissat B."/>
            <person name="Kuo A."/>
            <person name="Aertz A."/>
            <person name="Salamov A."/>
            <person name="Lipzen A."/>
            <person name="Labutti K."/>
            <person name="Barry K."/>
            <person name="Miao Y."/>
            <person name="Rahimi M.J."/>
            <person name="Shen Q."/>
            <person name="Grigoriev I.V."/>
            <person name="Kubicek C.P."/>
            <person name="Druzhinina I.S."/>
        </authorList>
    </citation>
    <scope>NUCLEOTIDE SEQUENCE [LARGE SCALE GENOMIC DNA]</scope>
    <source>
        <strain evidence="2 3">NJAU 4742</strain>
    </source>
</reference>
<name>A0A1T3CZL7_9HYPO</name>
<evidence type="ECO:0000313" key="3">
    <source>
        <dbReference type="Proteomes" id="UP000191004"/>
    </source>
</evidence>
<gene>
    <name evidence="2" type="ORF">A0O28_0065780</name>
</gene>
<keyword evidence="3" id="KW-1185">Reference proteome</keyword>
<proteinExistence type="predicted"/>
<comment type="caution">
    <text evidence="2">The sequence shown here is derived from an EMBL/GenBank/DDBJ whole genome shotgun (WGS) entry which is preliminary data.</text>
</comment>
<sequence length="155" mass="15560">MRFTLAALFLVAGSAIAAPLARRSLVSDVGGLLGGITQGVVVDVVALEAQLVSLLGPIVQKIEAVLPVTLAAKLVSLVQGVEGKVVATAGINNVVQIVGEALAMVSQGVDLNAVNAYLNAATGGQLTTLEVALGVDNLTEVLGLAQVAQVTKVVQ</sequence>
<dbReference type="AlphaFoldDB" id="A0A1T3CZL7"/>
<evidence type="ECO:0000256" key="1">
    <source>
        <dbReference type="SAM" id="SignalP"/>
    </source>
</evidence>
<evidence type="ECO:0000313" key="2">
    <source>
        <dbReference type="EMBL" id="OPB46457.1"/>
    </source>
</evidence>
<dbReference type="EMBL" id="LVVK01000003">
    <property type="protein sequence ID" value="OPB46457.1"/>
    <property type="molecule type" value="Genomic_DNA"/>
</dbReference>
<protein>
    <submittedName>
        <fullName evidence="2">Uncharacterized protein</fullName>
    </submittedName>
</protein>
<feature type="chain" id="PRO_5012504414" evidence="1">
    <location>
        <begin position="18"/>
        <end position="155"/>
    </location>
</feature>
<keyword evidence="1" id="KW-0732">Signal</keyword>
<feature type="signal peptide" evidence="1">
    <location>
        <begin position="1"/>
        <end position="17"/>
    </location>
</feature>
<dbReference type="OrthoDB" id="3354195at2759"/>
<accession>A0A1T3CZL7</accession>
<organism evidence="2 3">
    <name type="scientific">Trichoderma guizhouense</name>
    <dbReference type="NCBI Taxonomy" id="1491466"/>
    <lineage>
        <taxon>Eukaryota</taxon>
        <taxon>Fungi</taxon>
        <taxon>Dikarya</taxon>
        <taxon>Ascomycota</taxon>
        <taxon>Pezizomycotina</taxon>
        <taxon>Sordariomycetes</taxon>
        <taxon>Hypocreomycetidae</taxon>
        <taxon>Hypocreales</taxon>
        <taxon>Hypocreaceae</taxon>
        <taxon>Trichoderma</taxon>
    </lineage>
</organism>